<name>A0A1N6H4B5_9BACT</name>
<evidence type="ECO:0000313" key="2">
    <source>
        <dbReference type="EMBL" id="SIO14620.1"/>
    </source>
</evidence>
<dbReference type="AlphaFoldDB" id="A0A1N6H4B5"/>
<gene>
    <name evidence="2" type="ORF">SAMN05444394_3544</name>
</gene>
<dbReference type="RefSeq" id="WP_074226328.1">
    <property type="nucleotide sequence ID" value="NZ_FSRC01000003.1"/>
</dbReference>
<sequence length="135" mass="14847">MKNIAIALFLIGIIFQSRAQSERLENPQVSLMEKSDHQYTAGWIFLGTGTAFIVAARAIPTKYDYYDGSSNQTFLSVLGWTGSIAIITSIPLFLSAGKNARLAAKLSLQNHTLYQPIPLDHPLPNFPSLSLKIPL</sequence>
<evidence type="ECO:0000313" key="3">
    <source>
        <dbReference type="Proteomes" id="UP000185221"/>
    </source>
</evidence>
<feature type="transmembrane region" description="Helical" evidence="1">
    <location>
        <begin position="72"/>
        <end position="94"/>
    </location>
</feature>
<dbReference type="Proteomes" id="UP000185221">
    <property type="component" value="Unassembled WGS sequence"/>
</dbReference>
<feature type="transmembrane region" description="Helical" evidence="1">
    <location>
        <begin position="43"/>
        <end position="60"/>
    </location>
</feature>
<dbReference type="OrthoDB" id="1446008at2"/>
<keyword evidence="1" id="KW-1133">Transmembrane helix</keyword>
<reference evidence="3" key="1">
    <citation type="submission" date="2016-11" db="EMBL/GenBank/DDBJ databases">
        <authorList>
            <person name="Varghese N."/>
            <person name="Submissions S."/>
        </authorList>
    </citation>
    <scope>NUCLEOTIDE SEQUENCE [LARGE SCALE GENOMIC DNA]</scope>
    <source>
        <strain evidence="3">DSM 15292</strain>
    </source>
</reference>
<keyword evidence="1" id="KW-0812">Transmembrane</keyword>
<keyword evidence="3" id="KW-1185">Reference proteome</keyword>
<accession>A0A1N6H4B5</accession>
<organism evidence="2 3">
    <name type="scientific">Algoriphagus halophilus</name>
    <dbReference type="NCBI Taxonomy" id="226505"/>
    <lineage>
        <taxon>Bacteria</taxon>
        <taxon>Pseudomonadati</taxon>
        <taxon>Bacteroidota</taxon>
        <taxon>Cytophagia</taxon>
        <taxon>Cytophagales</taxon>
        <taxon>Cyclobacteriaceae</taxon>
        <taxon>Algoriphagus</taxon>
    </lineage>
</organism>
<protein>
    <submittedName>
        <fullName evidence="2">Uncharacterized protein</fullName>
    </submittedName>
</protein>
<proteinExistence type="predicted"/>
<dbReference type="EMBL" id="FSRC01000003">
    <property type="protein sequence ID" value="SIO14620.1"/>
    <property type="molecule type" value="Genomic_DNA"/>
</dbReference>
<keyword evidence="1" id="KW-0472">Membrane</keyword>
<evidence type="ECO:0000256" key="1">
    <source>
        <dbReference type="SAM" id="Phobius"/>
    </source>
</evidence>